<keyword evidence="1" id="KW-0732">Signal</keyword>
<dbReference type="Proteomes" id="UP000051326">
    <property type="component" value="Unassembled WGS sequence"/>
</dbReference>
<keyword evidence="5" id="KW-1185">Reference proteome</keyword>
<organism evidence="2 4">
    <name type="scientific">Leisingera aquaemixtae</name>
    <dbReference type="NCBI Taxonomy" id="1396826"/>
    <lineage>
        <taxon>Bacteria</taxon>
        <taxon>Pseudomonadati</taxon>
        <taxon>Pseudomonadota</taxon>
        <taxon>Alphaproteobacteria</taxon>
        <taxon>Rhodobacterales</taxon>
        <taxon>Roseobacteraceae</taxon>
        <taxon>Leisingera</taxon>
    </lineage>
</organism>
<sequence>MKHPFPARRALLCGLAAALMAAAVPVSAQDISGSYRAEGRNPDGSSYSGTVQIRDSGGVIEMQWQVGTQTYAGSGTRNGDVVWVNWGDTYPVVYVRMPSGELHGTWSNGRALERLIP</sequence>
<reference evidence="2 4" key="1">
    <citation type="submission" date="2015-09" db="EMBL/GenBank/DDBJ databases">
        <authorList>
            <consortium name="Swine Surveillance"/>
        </authorList>
    </citation>
    <scope>NUCLEOTIDE SEQUENCE [LARGE SCALE GENOMIC DNA]</scope>
    <source>
        <strain evidence="2 4">CECT 8399</strain>
    </source>
</reference>
<evidence type="ECO:0000313" key="5">
    <source>
        <dbReference type="Proteomes" id="UP001058514"/>
    </source>
</evidence>
<name>A0A0P1HKC7_9RHOB</name>
<evidence type="ECO:0008006" key="6">
    <source>
        <dbReference type="Google" id="ProtNLM"/>
    </source>
</evidence>
<feature type="signal peptide" evidence="1">
    <location>
        <begin position="1"/>
        <end position="28"/>
    </location>
</feature>
<dbReference type="RefSeq" id="WP_058285131.1">
    <property type="nucleotide sequence ID" value="NZ_CP081031.1"/>
</dbReference>
<accession>A0A0P1HKC7</accession>
<evidence type="ECO:0000313" key="3">
    <source>
        <dbReference type="EMBL" id="UWQ42139.1"/>
    </source>
</evidence>
<reference evidence="3" key="2">
    <citation type="submission" date="2021-08" db="EMBL/GenBank/DDBJ databases">
        <authorList>
            <person name="Nwanade C."/>
            <person name="Wang M."/>
            <person name="Masoudi A."/>
            <person name="Yu Z."/>
            <person name="Liu J."/>
        </authorList>
    </citation>
    <scope>NUCLEOTIDE SEQUENCE</scope>
    <source>
        <strain evidence="3">S166</strain>
    </source>
</reference>
<dbReference type="AlphaFoldDB" id="A0A0P1HKC7"/>
<proteinExistence type="predicted"/>
<protein>
    <recommendedName>
        <fullName evidence="6">Fibronectin-binding protein</fullName>
    </recommendedName>
</protein>
<gene>
    <name evidence="3" type="ORF">K3718_03340</name>
    <name evidence="2" type="ORF">PHA8399_01065</name>
</gene>
<dbReference type="EMBL" id="CP081051">
    <property type="protein sequence ID" value="UWQ42139.1"/>
    <property type="molecule type" value="Genomic_DNA"/>
</dbReference>
<feature type="chain" id="PRO_5006064438" description="Fibronectin-binding protein" evidence="1">
    <location>
        <begin position="29"/>
        <end position="117"/>
    </location>
</feature>
<dbReference type="STRING" id="1396826.PHA8399_01065"/>
<evidence type="ECO:0000313" key="2">
    <source>
        <dbReference type="EMBL" id="CUH98949.1"/>
    </source>
</evidence>
<dbReference type="Proteomes" id="UP001058514">
    <property type="component" value="Chromosome"/>
</dbReference>
<evidence type="ECO:0000256" key="1">
    <source>
        <dbReference type="SAM" id="SignalP"/>
    </source>
</evidence>
<dbReference type="EMBL" id="CYSR01000010">
    <property type="protein sequence ID" value="CUH98949.1"/>
    <property type="molecule type" value="Genomic_DNA"/>
</dbReference>
<evidence type="ECO:0000313" key="4">
    <source>
        <dbReference type="Proteomes" id="UP000051326"/>
    </source>
</evidence>